<reference evidence="1" key="1">
    <citation type="submission" date="2023-03" db="EMBL/GenBank/DDBJ databases">
        <title>Massive genome expansion in bonnet fungi (Mycena s.s.) driven by repeated elements and novel gene families across ecological guilds.</title>
        <authorList>
            <consortium name="Lawrence Berkeley National Laboratory"/>
            <person name="Harder C.B."/>
            <person name="Miyauchi S."/>
            <person name="Viragh M."/>
            <person name="Kuo A."/>
            <person name="Thoen E."/>
            <person name="Andreopoulos B."/>
            <person name="Lu D."/>
            <person name="Skrede I."/>
            <person name="Drula E."/>
            <person name="Henrissat B."/>
            <person name="Morin E."/>
            <person name="Kohler A."/>
            <person name="Barry K."/>
            <person name="LaButti K."/>
            <person name="Morin E."/>
            <person name="Salamov A."/>
            <person name="Lipzen A."/>
            <person name="Mereny Z."/>
            <person name="Hegedus B."/>
            <person name="Baldrian P."/>
            <person name="Stursova M."/>
            <person name="Weitz H."/>
            <person name="Taylor A."/>
            <person name="Grigoriev I.V."/>
            <person name="Nagy L.G."/>
            <person name="Martin F."/>
            <person name="Kauserud H."/>
        </authorList>
    </citation>
    <scope>NUCLEOTIDE SEQUENCE</scope>
    <source>
        <strain evidence="1">CBHHK067</strain>
    </source>
</reference>
<dbReference type="CDD" id="cd09276">
    <property type="entry name" value="Rnase_HI_RT_non_LTR"/>
    <property type="match status" value="1"/>
</dbReference>
<dbReference type="AlphaFoldDB" id="A0AAD7AZI8"/>
<dbReference type="InterPro" id="IPR036397">
    <property type="entry name" value="RNaseH_sf"/>
</dbReference>
<gene>
    <name evidence="1" type="ORF">B0H17DRAFT_1222003</name>
</gene>
<dbReference type="EMBL" id="JARKIE010001165">
    <property type="protein sequence ID" value="KAJ7605221.1"/>
    <property type="molecule type" value="Genomic_DNA"/>
</dbReference>
<dbReference type="InterPro" id="IPR012337">
    <property type="entry name" value="RNaseH-like_sf"/>
</dbReference>
<organism evidence="1 2">
    <name type="scientific">Mycena rosella</name>
    <name type="common">Pink bonnet</name>
    <name type="synonym">Agaricus rosellus</name>
    <dbReference type="NCBI Taxonomy" id="1033263"/>
    <lineage>
        <taxon>Eukaryota</taxon>
        <taxon>Fungi</taxon>
        <taxon>Dikarya</taxon>
        <taxon>Basidiomycota</taxon>
        <taxon>Agaricomycotina</taxon>
        <taxon>Agaricomycetes</taxon>
        <taxon>Agaricomycetidae</taxon>
        <taxon>Agaricales</taxon>
        <taxon>Marasmiineae</taxon>
        <taxon>Mycenaceae</taxon>
        <taxon>Mycena</taxon>
    </lineage>
</organism>
<dbReference type="SUPFAM" id="SSF53098">
    <property type="entry name" value="Ribonuclease H-like"/>
    <property type="match status" value="1"/>
</dbReference>
<proteinExistence type="predicted"/>
<comment type="caution">
    <text evidence="1">The sequence shown here is derived from an EMBL/GenBank/DDBJ whole genome shotgun (WGS) entry which is preliminary data.</text>
</comment>
<dbReference type="Gene3D" id="3.30.420.10">
    <property type="entry name" value="Ribonuclease H-like superfamily/Ribonuclease H"/>
    <property type="match status" value="1"/>
</dbReference>
<evidence type="ECO:0008006" key="3">
    <source>
        <dbReference type="Google" id="ProtNLM"/>
    </source>
</evidence>
<sequence>MVWPGLGFHWAKATPGRAKAAAFRPSQSQNITTTDAFKSLDRVNKSVVRCITGAFRTAALAAPEKEAAMLPAQLRIERDALNTVAYYLTLPPSHPICPLMRDAIACAPKVPKNASILNFVERVPGTKWPATAPARGQRLRTRGVLRIVGAEESPAVDFDASLGMEPILPVYVAPWATPLPVTTVILPKEDALCALEVALGDERRRCSTWFTDGSLLGGRAGGAAVRVEDGVEREKICTPLGNGQMGSTAYSVADSQAALRGILSTKPRSGQFRAIRYDKLIRDALRSLPHLTILNLWTPAHIGTVGNELADAAAKEATECEPDPDNFVSLTSVRRHIHLQVLQAWDVRWKATKTGKALRYINRTSPSLVPIPLYSSSSLSRKTSSAIAQLRTGFSYLNAHRFKSGFVDSTACEACVVLSKFGSVQVRDLFFRTPNLNFGSVRAFLRT</sequence>
<name>A0AAD7AZI8_MYCRO</name>
<evidence type="ECO:0000313" key="2">
    <source>
        <dbReference type="Proteomes" id="UP001221757"/>
    </source>
</evidence>
<dbReference type="Proteomes" id="UP001221757">
    <property type="component" value="Unassembled WGS sequence"/>
</dbReference>
<evidence type="ECO:0000313" key="1">
    <source>
        <dbReference type="EMBL" id="KAJ7605221.1"/>
    </source>
</evidence>
<keyword evidence="2" id="KW-1185">Reference proteome</keyword>
<dbReference type="GO" id="GO:0003676">
    <property type="term" value="F:nucleic acid binding"/>
    <property type="evidence" value="ECO:0007669"/>
    <property type="project" value="InterPro"/>
</dbReference>
<protein>
    <recommendedName>
        <fullName evidence="3">RNase H type-1 domain-containing protein</fullName>
    </recommendedName>
</protein>
<accession>A0AAD7AZI8</accession>